<accession>A0A2I5HGP8</accession>
<evidence type="ECO:0000313" key="4">
    <source>
        <dbReference type="Proteomes" id="UP000230639"/>
    </source>
</evidence>
<reference evidence="1 4" key="1">
    <citation type="submission" date="2017-09" db="EMBL/GenBank/DDBJ databases">
        <title>Complete genome of Salmonella enterica subsp. diarizonae isolated from stool of a patient with bacterial enteropathy.</title>
        <authorList>
            <person name="Zhou J."/>
            <person name="Chen Q."/>
            <person name="Guo L."/>
            <person name="Fan J."/>
        </authorList>
    </citation>
    <scope>NUCLEOTIDE SEQUENCE [LARGE SCALE GENOMIC DNA]</scope>
    <source>
        <strain evidence="1 4">HZS154</strain>
    </source>
</reference>
<dbReference type="EMBL" id="AAIYJF010000002">
    <property type="protein sequence ID" value="ECJ4376275.1"/>
    <property type="molecule type" value="Genomic_DNA"/>
</dbReference>
<reference evidence="2" key="2">
    <citation type="submission" date="2018-08" db="EMBL/GenBank/DDBJ databases">
        <authorList>
            <person name="Ashton P.M."/>
            <person name="Dallman T."/>
            <person name="Nair S."/>
            <person name="De Pinna E."/>
            <person name="Peters T."/>
            <person name="Grant K."/>
        </authorList>
    </citation>
    <scope>NUCLEOTIDE SEQUENCE [LARGE SCALE GENOMIC DNA]</scope>
    <source>
        <strain evidence="2">294779</strain>
        <strain evidence="3">474878</strain>
    </source>
</reference>
<dbReference type="EMBL" id="CP023345">
    <property type="protein sequence ID" value="ATW54739.1"/>
    <property type="molecule type" value="Genomic_DNA"/>
</dbReference>
<dbReference type="AlphaFoldDB" id="A0A2I5HGP8"/>
<evidence type="ECO:0000313" key="3">
    <source>
        <dbReference type="EMBL" id="ECJ4376275.1"/>
    </source>
</evidence>
<evidence type="ECO:0000313" key="2">
    <source>
        <dbReference type="EMBL" id="ECC3916202.1"/>
    </source>
</evidence>
<dbReference type="Proteomes" id="UP000839735">
    <property type="component" value="Unassembled WGS sequence"/>
</dbReference>
<dbReference type="Proteomes" id="UP000839781">
    <property type="component" value="Unassembled WGS sequence"/>
</dbReference>
<protein>
    <submittedName>
        <fullName evidence="1">Uncharacterized protein</fullName>
    </submittedName>
</protein>
<sequence>MPPDITFFLSFGESADTPLIRAEFLILLICQATNISYLYVLNGDLLGKSWLNYYIVFLPPCITHQKY</sequence>
<name>A0A2I5HGP8_SALDZ</name>
<proteinExistence type="predicted"/>
<gene>
    <name evidence="1" type="ORF">CNQ75_09550</name>
    <name evidence="2" type="ORF">CTQ69_19890</name>
    <name evidence="3" type="ORF">DLB95_02815</name>
</gene>
<evidence type="ECO:0000313" key="1">
    <source>
        <dbReference type="EMBL" id="ATW54739.1"/>
    </source>
</evidence>
<dbReference type="Proteomes" id="UP000230639">
    <property type="component" value="Chromosome"/>
</dbReference>
<organism evidence="1 4">
    <name type="scientific">Salmonella diarizonae</name>
    <dbReference type="NCBI Taxonomy" id="59204"/>
    <lineage>
        <taxon>Bacteria</taxon>
        <taxon>Pseudomonadati</taxon>
        <taxon>Pseudomonadota</taxon>
        <taxon>Gammaproteobacteria</taxon>
        <taxon>Enterobacterales</taxon>
        <taxon>Enterobacteriaceae</taxon>
        <taxon>Salmonella</taxon>
    </lineage>
</organism>
<dbReference type="EMBL" id="AAIBIC010000028">
    <property type="protein sequence ID" value="ECC3916202.1"/>
    <property type="molecule type" value="Genomic_DNA"/>
</dbReference>